<dbReference type="PROSITE" id="PS00107">
    <property type="entry name" value="PROTEIN_KINASE_ATP"/>
    <property type="match status" value="1"/>
</dbReference>
<keyword evidence="9" id="KW-1185">Reference proteome</keyword>
<gene>
    <name evidence="8" type="ORF">D1223_04340</name>
</gene>
<evidence type="ECO:0000256" key="3">
    <source>
        <dbReference type="ARBA" id="ARBA00022777"/>
    </source>
</evidence>
<keyword evidence="6" id="KW-0812">Transmembrane</keyword>
<sequence length="792" mass="87425">MSTDSLDAKAMTIFSEALDQPSDSREAWIKDACGDDTALLARVRALLNADTGHASLLRTGGAATDHQDAPLPERVGAYRITGLIGQGGMGAVYEGHRDTEDFDHVVAIKVVRPGALSDSLVERFQRERRILARLNHPHIARLYDGGQTEDGAPFIVMERVNGMAITDWADERSLARDARLSLFDDLCDAVRHAHQNLIIHRDITPNNVLVTPEGYVKLIDFGIAKPHEDEEETANAINPEMLSYTPGFAAPERATGSGANTLSDIFSLGKILAALLPETMRDRDLDAIIAKSTARDPKDRYPSVDSLLEDVTSYRKGYVVAAREGGTPYRISKYLSRHRIGATATALATLALIGGLITMTALYRSASENRMAADARFDDVRELATFMMFDLYDEMEKVSGNTHAISILADEAQTYLDSLSGDSRASLDVQLEASRGYKRLADILGNPKNANLGRRDEAGEMLEAAYSQAQSLYDSHPDDRQAVRTLGEVAFSLSTHLYVSSDQNQRSHELAEQSAAMYRKLTLLPDAPFDDHRQFVRAKMMSGVPLPWMDKDEEGIAILKDALAAGETLVETYPDEPEAKLLLGSINVEVARALVRRADKEGISSDSLPYWDEAVRLRLESYRDNPENIQPYRSLVTIHYERGAVLRSENRPAEALAEMIRSREIAEELLANDPDDAWLQRMLGGVQDEIAKTLSYEGQHAEAIAAAAKAKRYSLDEFERSPDNFGAKREWAYSLSLYAGIYLKAGKMAEGCALVSQSRQQWNELSEKHSLSDHDIAVSIAELESLEESCAG</sequence>
<organism evidence="8 9">
    <name type="scientific">Henriciella mobilis</name>
    <dbReference type="NCBI Taxonomy" id="2305467"/>
    <lineage>
        <taxon>Bacteria</taxon>
        <taxon>Pseudomonadati</taxon>
        <taxon>Pseudomonadota</taxon>
        <taxon>Alphaproteobacteria</taxon>
        <taxon>Hyphomonadales</taxon>
        <taxon>Hyphomonadaceae</taxon>
        <taxon>Henriciella</taxon>
    </lineage>
</organism>
<evidence type="ECO:0000256" key="4">
    <source>
        <dbReference type="ARBA" id="ARBA00022840"/>
    </source>
</evidence>
<evidence type="ECO:0000256" key="1">
    <source>
        <dbReference type="ARBA" id="ARBA00022679"/>
    </source>
</evidence>
<dbReference type="RefSeq" id="WP_119375154.1">
    <property type="nucleotide sequence ID" value="NZ_QWFX01000005.1"/>
</dbReference>
<accession>A0A399RN25</accession>
<dbReference type="SUPFAM" id="SSF48452">
    <property type="entry name" value="TPR-like"/>
    <property type="match status" value="1"/>
</dbReference>
<dbReference type="EMBL" id="QWFX01000005">
    <property type="protein sequence ID" value="RIJ33076.1"/>
    <property type="molecule type" value="Genomic_DNA"/>
</dbReference>
<dbReference type="PROSITE" id="PS50011">
    <property type="entry name" value="PROTEIN_KINASE_DOM"/>
    <property type="match status" value="1"/>
</dbReference>
<dbReference type="GO" id="GO:0005524">
    <property type="term" value="F:ATP binding"/>
    <property type="evidence" value="ECO:0007669"/>
    <property type="project" value="UniProtKB-UniRule"/>
</dbReference>
<keyword evidence="8" id="KW-0723">Serine/threonine-protein kinase</keyword>
<dbReference type="InterPro" id="IPR011990">
    <property type="entry name" value="TPR-like_helical_dom_sf"/>
</dbReference>
<dbReference type="InterPro" id="IPR017441">
    <property type="entry name" value="Protein_kinase_ATP_BS"/>
</dbReference>
<name>A0A399RN25_9PROT</name>
<dbReference type="InterPro" id="IPR011009">
    <property type="entry name" value="Kinase-like_dom_sf"/>
</dbReference>
<feature type="binding site" evidence="5">
    <location>
        <position position="109"/>
    </location>
    <ligand>
        <name>ATP</name>
        <dbReference type="ChEBI" id="CHEBI:30616"/>
    </ligand>
</feature>
<keyword evidence="1" id="KW-0808">Transferase</keyword>
<evidence type="ECO:0000256" key="6">
    <source>
        <dbReference type="SAM" id="Phobius"/>
    </source>
</evidence>
<dbReference type="PROSITE" id="PS00109">
    <property type="entry name" value="PROTEIN_KINASE_TYR"/>
    <property type="match status" value="1"/>
</dbReference>
<feature type="domain" description="Protein kinase" evidence="7">
    <location>
        <begin position="78"/>
        <end position="499"/>
    </location>
</feature>
<keyword evidence="3 8" id="KW-0418">Kinase</keyword>
<keyword evidence="2 5" id="KW-0547">Nucleotide-binding</keyword>
<feature type="transmembrane region" description="Helical" evidence="6">
    <location>
        <begin position="340"/>
        <end position="363"/>
    </location>
</feature>
<dbReference type="PANTHER" id="PTHR43289:SF6">
    <property type="entry name" value="SERINE_THREONINE-PROTEIN KINASE NEKL-3"/>
    <property type="match status" value="1"/>
</dbReference>
<dbReference type="Proteomes" id="UP000266385">
    <property type="component" value="Unassembled WGS sequence"/>
</dbReference>
<keyword evidence="4 5" id="KW-0067">ATP-binding</keyword>
<dbReference type="PANTHER" id="PTHR43289">
    <property type="entry name" value="MITOGEN-ACTIVATED PROTEIN KINASE KINASE KINASE 20-RELATED"/>
    <property type="match status" value="1"/>
</dbReference>
<dbReference type="CDD" id="cd14014">
    <property type="entry name" value="STKc_PknB_like"/>
    <property type="match status" value="1"/>
</dbReference>
<dbReference type="Gene3D" id="1.25.40.10">
    <property type="entry name" value="Tetratricopeptide repeat domain"/>
    <property type="match status" value="1"/>
</dbReference>
<evidence type="ECO:0000313" key="9">
    <source>
        <dbReference type="Proteomes" id="UP000266385"/>
    </source>
</evidence>
<dbReference type="Gene3D" id="3.30.200.20">
    <property type="entry name" value="Phosphorylase Kinase, domain 1"/>
    <property type="match status" value="1"/>
</dbReference>
<dbReference type="SUPFAM" id="SSF56112">
    <property type="entry name" value="Protein kinase-like (PK-like)"/>
    <property type="match status" value="1"/>
</dbReference>
<evidence type="ECO:0000256" key="2">
    <source>
        <dbReference type="ARBA" id="ARBA00022741"/>
    </source>
</evidence>
<evidence type="ECO:0000259" key="7">
    <source>
        <dbReference type="PROSITE" id="PS50011"/>
    </source>
</evidence>
<evidence type="ECO:0000256" key="5">
    <source>
        <dbReference type="PROSITE-ProRule" id="PRU10141"/>
    </source>
</evidence>
<dbReference type="Pfam" id="PF00069">
    <property type="entry name" value="Pkinase"/>
    <property type="match status" value="1"/>
</dbReference>
<dbReference type="OrthoDB" id="9801841at2"/>
<dbReference type="InterPro" id="IPR000719">
    <property type="entry name" value="Prot_kinase_dom"/>
</dbReference>
<keyword evidence="6" id="KW-1133">Transmembrane helix</keyword>
<protein>
    <submittedName>
        <fullName evidence="8">Serine/threonine protein kinase</fullName>
    </submittedName>
</protein>
<reference evidence="8 9" key="1">
    <citation type="submission" date="2018-08" db="EMBL/GenBank/DDBJ databases">
        <title>Henriciella mobilis sp. nov., isolated from seawater.</title>
        <authorList>
            <person name="Cheng H."/>
            <person name="Wu Y.-H."/>
            <person name="Xu X.-W."/>
            <person name="Guo L.-L."/>
        </authorList>
    </citation>
    <scope>NUCLEOTIDE SEQUENCE [LARGE SCALE GENOMIC DNA]</scope>
    <source>
        <strain evidence="8 9">JN25</strain>
    </source>
</reference>
<dbReference type="Gene3D" id="1.10.510.10">
    <property type="entry name" value="Transferase(Phosphotransferase) domain 1"/>
    <property type="match status" value="1"/>
</dbReference>
<comment type="caution">
    <text evidence="8">The sequence shown here is derived from an EMBL/GenBank/DDBJ whole genome shotgun (WGS) entry which is preliminary data.</text>
</comment>
<dbReference type="AlphaFoldDB" id="A0A399RN25"/>
<proteinExistence type="predicted"/>
<keyword evidence="6" id="KW-0472">Membrane</keyword>
<evidence type="ECO:0000313" key="8">
    <source>
        <dbReference type="EMBL" id="RIJ33076.1"/>
    </source>
</evidence>
<dbReference type="GO" id="GO:0004674">
    <property type="term" value="F:protein serine/threonine kinase activity"/>
    <property type="evidence" value="ECO:0007669"/>
    <property type="project" value="UniProtKB-KW"/>
</dbReference>
<dbReference type="InterPro" id="IPR008266">
    <property type="entry name" value="Tyr_kinase_AS"/>
</dbReference>